<name>A0AAU7JUH2_9MICO</name>
<gene>
    <name evidence="6" type="ORF">ABEG17_00370</name>
</gene>
<organism evidence="6">
    <name type="scientific">Pedococcus sp. KACC 23699</name>
    <dbReference type="NCBI Taxonomy" id="3149228"/>
    <lineage>
        <taxon>Bacteria</taxon>
        <taxon>Bacillati</taxon>
        <taxon>Actinomycetota</taxon>
        <taxon>Actinomycetes</taxon>
        <taxon>Micrococcales</taxon>
        <taxon>Intrasporangiaceae</taxon>
        <taxon>Pedococcus</taxon>
    </lineage>
</organism>
<dbReference type="AlphaFoldDB" id="A0AAU7JUH2"/>
<evidence type="ECO:0000259" key="5">
    <source>
        <dbReference type="PROSITE" id="PS50893"/>
    </source>
</evidence>
<dbReference type="CDD" id="cd03220">
    <property type="entry name" value="ABC_KpsT_Wzt"/>
    <property type="match status" value="1"/>
</dbReference>
<dbReference type="InterPro" id="IPR015860">
    <property type="entry name" value="ABC_transpr_TagH-like"/>
</dbReference>
<evidence type="ECO:0000256" key="1">
    <source>
        <dbReference type="ARBA" id="ARBA00005417"/>
    </source>
</evidence>
<dbReference type="GO" id="GO:0016020">
    <property type="term" value="C:membrane"/>
    <property type="evidence" value="ECO:0007669"/>
    <property type="project" value="InterPro"/>
</dbReference>
<dbReference type="InterPro" id="IPR003439">
    <property type="entry name" value="ABC_transporter-like_ATP-bd"/>
</dbReference>
<dbReference type="PROSITE" id="PS50893">
    <property type="entry name" value="ABC_TRANSPORTER_2"/>
    <property type="match status" value="1"/>
</dbReference>
<keyword evidence="4 6" id="KW-0067">ATP-binding</keyword>
<dbReference type="InterPro" id="IPR027417">
    <property type="entry name" value="P-loop_NTPase"/>
</dbReference>
<evidence type="ECO:0000256" key="3">
    <source>
        <dbReference type="ARBA" id="ARBA00022741"/>
    </source>
</evidence>
<dbReference type="SMART" id="SM00382">
    <property type="entry name" value="AAA"/>
    <property type="match status" value="1"/>
</dbReference>
<dbReference type="Pfam" id="PF00005">
    <property type="entry name" value="ABC_tran"/>
    <property type="match status" value="1"/>
</dbReference>
<accession>A0AAU7JUH2</accession>
<keyword evidence="3" id="KW-0547">Nucleotide-binding</keyword>
<dbReference type="GO" id="GO:0005524">
    <property type="term" value="F:ATP binding"/>
    <property type="evidence" value="ECO:0007669"/>
    <property type="project" value="UniProtKB-KW"/>
</dbReference>
<dbReference type="InterPro" id="IPR050683">
    <property type="entry name" value="Bact_Polysacc_Export_ATP-bd"/>
</dbReference>
<evidence type="ECO:0000256" key="2">
    <source>
        <dbReference type="ARBA" id="ARBA00022448"/>
    </source>
</evidence>
<dbReference type="GO" id="GO:0140359">
    <property type="term" value="F:ABC-type transporter activity"/>
    <property type="evidence" value="ECO:0007669"/>
    <property type="project" value="InterPro"/>
</dbReference>
<dbReference type="RefSeq" id="WP_406831264.1">
    <property type="nucleotide sequence ID" value="NZ_CP157483.1"/>
</dbReference>
<comment type="similarity">
    <text evidence="1">Belongs to the ABC transporter superfamily.</text>
</comment>
<dbReference type="Gene3D" id="3.40.50.300">
    <property type="entry name" value="P-loop containing nucleotide triphosphate hydrolases"/>
    <property type="match status" value="1"/>
</dbReference>
<feature type="domain" description="ABC transporter" evidence="5">
    <location>
        <begin position="25"/>
        <end position="242"/>
    </location>
</feature>
<proteinExistence type="inferred from homology"/>
<dbReference type="SUPFAM" id="SSF52540">
    <property type="entry name" value="P-loop containing nucleoside triphosphate hydrolases"/>
    <property type="match status" value="1"/>
</dbReference>
<dbReference type="GO" id="GO:0016887">
    <property type="term" value="F:ATP hydrolysis activity"/>
    <property type="evidence" value="ECO:0007669"/>
    <property type="project" value="InterPro"/>
</dbReference>
<keyword evidence="2" id="KW-0813">Transport</keyword>
<dbReference type="InterPro" id="IPR003593">
    <property type="entry name" value="AAA+_ATPase"/>
</dbReference>
<dbReference type="PANTHER" id="PTHR46743">
    <property type="entry name" value="TEICHOIC ACIDS EXPORT ATP-BINDING PROTEIN TAGH"/>
    <property type="match status" value="1"/>
</dbReference>
<protein>
    <submittedName>
        <fullName evidence="6">ABC transporter ATP-binding protein</fullName>
    </submittedName>
</protein>
<evidence type="ECO:0000313" key="6">
    <source>
        <dbReference type="EMBL" id="XBO43820.1"/>
    </source>
</evidence>
<dbReference type="PANTHER" id="PTHR46743:SF2">
    <property type="entry name" value="TEICHOIC ACIDS EXPORT ATP-BINDING PROTEIN TAGH"/>
    <property type="match status" value="1"/>
</dbReference>
<dbReference type="EMBL" id="CP157483">
    <property type="protein sequence ID" value="XBO43820.1"/>
    <property type="molecule type" value="Genomic_DNA"/>
</dbReference>
<sequence length="244" mass="26499">MGAPISAVEIDGVSKHFSLRHTHSLKESVVWTLQGRARRDEFTALHPLDLTITQGEAVGLLGRNGSGKSTLLKLVAGVMTPDSGEVRVRGRLAGLLEVGAGFHPDLTGRENVYLNASILGVERAQIEERFDDIVAFADIGQFLDTQVRFYSSGMFLRLAFAVAVHTEPDVFLVDEILAVGDEAFRAKCLERIELLRAEGRTLVVVSHDLPLVERLCDRGVVLDRGHMMVDASVGEAVAAMRVAG</sequence>
<reference evidence="6" key="1">
    <citation type="submission" date="2024-05" db="EMBL/GenBank/DDBJ databases">
        <authorList>
            <person name="Kim S."/>
            <person name="Heo J."/>
            <person name="Choi H."/>
            <person name="Choi Y."/>
            <person name="Kwon S.-W."/>
            <person name="Kim Y."/>
        </authorList>
    </citation>
    <scope>NUCLEOTIDE SEQUENCE</scope>
    <source>
        <strain evidence="6">KACC 23699</strain>
    </source>
</reference>
<evidence type="ECO:0000256" key="4">
    <source>
        <dbReference type="ARBA" id="ARBA00022840"/>
    </source>
</evidence>